<dbReference type="RefSeq" id="WP_151867269.1">
    <property type="nucleotide sequence ID" value="NZ_WBZB01000070.1"/>
</dbReference>
<keyword evidence="2" id="KW-1185">Reference proteome</keyword>
<evidence type="ECO:0000313" key="2">
    <source>
        <dbReference type="Proteomes" id="UP000465601"/>
    </source>
</evidence>
<comment type="caution">
    <text evidence="1">The sequence shown here is derived from an EMBL/GenBank/DDBJ whole genome shotgun (WGS) entry which is preliminary data.</text>
</comment>
<proteinExistence type="predicted"/>
<protein>
    <submittedName>
        <fullName evidence="1">M55 family metallopeptidase</fullName>
    </submittedName>
</protein>
<reference evidence="1 2" key="1">
    <citation type="submission" date="2019-10" db="EMBL/GenBank/DDBJ databases">
        <title>Alkaliphilus serpentinus sp. nov. and Alkaliphilus pronyensis sp. nov., two novel anaerobic alkaliphilic species isolated from the serpentinized-hosted hydrothermal field of the Prony Bay (New Caledonia).</title>
        <authorList>
            <person name="Postec A."/>
        </authorList>
    </citation>
    <scope>NUCLEOTIDE SEQUENCE [LARGE SCALE GENOMIC DNA]</scope>
    <source>
        <strain evidence="1 2">LacT</strain>
    </source>
</reference>
<sequence length="285" mass="32007">MSNFNEDSAILILSDMEGVSGLIDKRLVFSGTPFWREYGRHLLTDDINTVAEACFKQGFKTIYLSEAHYTGKNTVPESLLPFIRVLPSCSAQTNLKGVKIWDEIYKDKNIVAAIMVGIHSMENTNGYLAHSWDGNIFKNIKINGEIHGEIGTIAALLGYYDIPLISIVGDSEAAKEAGECIKGIKAISIKELGKDGWIKALPPDKAHEIIYKEILSCLEDFSMIKPFKLNGNVTMSFELKDKTKLKSFENYNGVSIINDVISINAIDYKEAYNIFWNCYLKIWLE</sequence>
<gene>
    <name evidence="1" type="ORF">F8153_15550</name>
</gene>
<dbReference type="EMBL" id="WBZB01000070">
    <property type="protein sequence ID" value="KAB3524915.1"/>
    <property type="molecule type" value="Genomic_DNA"/>
</dbReference>
<dbReference type="InterPro" id="IPR036177">
    <property type="entry name" value="Peptidase_M55_sf"/>
</dbReference>
<dbReference type="OrthoDB" id="9785420at2"/>
<dbReference type="Gene3D" id="3.30.1360.130">
    <property type="entry name" value="Dipeptide transport protein"/>
    <property type="match status" value="1"/>
</dbReference>
<name>A0A833HL44_9FIRM</name>
<dbReference type="InterPro" id="IPR007035">
    <property type="entry name" value="Peptidase_M55"/>
</dbReference>
<dbReference type="Gene3D" id="3.40.50.10780">
    <property type="entry name" value="Dipeptide transport protein"/>
    <property type="match status" value="1"/>
</dbReference>
<dbReference type="SUPFAM" id="SSF63992">
    <property type="entry name" value="Dipeptide transport protein"/>
    <property type="match status" value="1"/>
</dbReference>
<organism evidence="1 2">
    <name type="scientific">Alkaliphilus serpentinus</name>
    <dbReference type="NCBI Taxonomy" id="1482731"/>
    <lineage>
        <taxon>Bacteria</taxon>
        <taxon>Bacillati</taxon>
        <taxon>Bacillota</taxon>
        <taxon>Clostridia</taxon>
        <taxon>Peptostreptococcales</taxon>
        <taxon>Natronincolaceae</taxon>
        <taxon>Alkaliphilus</taxon>
    </lineage>
</organism>
<dbReference type="Proteomes" id="UP000465601">
    <property type="component" value="Unassembled WGS sequence"/>
</dbReference>
<dbReference type="InterPro" id="IPR027476">
    <property type="entry name" value="DppA_N"/>
</dbReference>
<dbReference type="Pfam" id="PF04951">
    <property type="entry name" value="Peptidase_M55"/>
    <property type="match status" value="1"/>
</dbReference>
<evidence type="ECO:0000313" key="1">
    <source>
        <dbReference type="EMBL" id="KAB3524915.1"/>
    </source>
</evidence>
<accession>A0A833HL44</accession>
<dbReference type="AlphaFoldDB" id="A0A833HL44"/>